<proteinExistence type="predicted"/>
<evidence type="ECO:0000313" key="1">
    <source>
        <dbReference type="EMBL" id="KAG5625501.1"/>
    </source>
</evidence>
<dbReference type="AlphaFoldDB" id="A0A9J6ALH8"/>
<protein>
    <submittedName>
        <fullName evidence="1">Uncharacterized protein</fullName>
    </submittedName>
</protein>
<keyword evidence="2" id="KW-1185">Reference proteome</keyword>
<gene>
    <name evidence="1" type="ORF">H5410_010719</name>
</gene>
<reference evidence="1 2" key="1">
    <citation type="submission" date="2020-09" db="EMBL/GenBank/DDBJ databases">
        <title>De no assembly of potato wild relative species, Solanum commersonii.</title>
        <authorList>
            <person name="Cho K."/>
        </authorList>
    </citation>
    <scope>NUCLEOTIDE SEQUENCE [LARGE SCALE GENOMIC DNA]</scope>
    <source>
        <strain evidence="1">LZ3.2</strain>
        <tissue evidence="1">Leaf</tissue>
    </source>
</reference>
<evidence type="ECO:0000313" key="2">
    <source>
        <dbReference type="Proteomes" id="UP000824120"/>
    </source>
</evidence>
<dbReference type="EMBL" id="JACXVP010000002">
    <property type="protein sequence ID" value="KAG5625501.1"/>
    <property type="molecule type" value="Genomic_DNA"/>
</dbReference>
<accession>A0A9J6ALH8</accession>
<dbReference type="Proteomes" id="UP000824120">
    <property type="component" value="Chromosome 2"/>
</dbReference>
<organism evidence="1 2">
    <name type="scientific">Solanum commersonii</name>
    <name type="common">Commerson's wild potato</name>
    <name type="synonym">Commerson's nightshade</name>
    <dbReference type="NCBI Taxonomy" id="4109"/>
    <lineage>
        <taxon>Eukaryota</taxon>
        <taxon>Viridiplantae</taxon>
        <taxon>Streptophyta</taxon>
        <taxon>Embryophyta</taxon>
        <taxon>Tracheophyta</taxon>
        <taxon>Spermatophyta</taxon>
        <taxon>Magnoliopsida</taxon>
        <taxon>eudicotyledons</taxon>
        <taxon>Gunneridae</taxon>
        <taxon>Pentapetalae</taxon>
        <taxon>asterids</taxon>
        <taxon>lamiids</taxon>
        <taxon>Solanales</taxon>
        <taxon>Solanaceae</taxon>
        <taxon>Solanoideae</taxon>
        <taxon>Solaneae</taxon>
        <taxon>Solanum</taxon>
    </lineage>
</organism>
<dbReference type="OrthoDB" id="10487885at2759"/>
<name>A0A9J6ALH8_SOLCO</name>
<sequence>MGTCPSLICHRSGSGRDTVIDLPSTFKVLLYISSVPQQNCLKQSQPTPPGLCNVLSIPLAACQNTPLLFGPLQPEMTPKVGAAFPKTNTSHPSTVSCKKVLVAQKLNKDLVSSTRISAEHPSLEHPSSSPVSFTFLNK</sequence>
<comment type="caution">
    <text evidence="1">The sequence shown here is derived from an EMBL/GenBank/DDBJ whole genome shotgun (WGS) entry which is preliminary data.</text>
</comment>